<dbReference type="AlphaFoldDB" id="A0AA97APX5"/>
<evidence type="ECO:0000256" key="1">
    <source>
        <dbReference type="SAM" id="MobiDB-lite"/>
    </source>
</evidence>
<sequence>MQQSSTRIPKTGAAFKGQAQTAPKIGDELERLRQEVEQLRSHQKTTYSKLIDHQGEHATRLELQATQDQLTKAQKELQQLKDSRPDELAILLTSVGASLLVGLGVFTMLATRISQTTNTHPIYQERLR</sequence>
<accession>A0AA97APX5</accession>
<reference evidence="3" key="1">
    <citation type="journal article" date="2023" name="Plants (Basel)">
        <title>Genomic Analysis of Leptolyngbya boryana CZ1 Reveals Efficient Carbon Fixation Modules.</title>
        <authorList>
            <person name="Bai X."/>
            <person name="Wang H."/>
            <person name="Cheng W."/>
            <person name="Wang J."/>
            <person name="Ma M."/>
            <person name="Hu H."/>
            <person name="Song Z."/>
            <person name="Ma H."/>
            <person name="Fan Y."/>
            <person name="Du C."/>
            <person name="Xu J."/>
        </authorList>
    </citation>
    <scope>NUCLEOTIDE SEQUENCE</scope>
    <source>
        <strain evidence="3">CZ1</strain>
    </source>
</reference>
<keyword evidence="2" id="KW-1133">Transmembrane helix</keyword>
<feature type="region of interest" description="Disordered" evidence="1">
    <location>
        <begin position="1"/>
        <end position="24"/>
    </location>
</feature>
<organism evidence="3">
    <name type="scientific">Leptolyngbya boryana CZ1</name>
    <dbReference type="NCBI Taxonomy" id="3060204"/>
    <lineage>
        <taxon>Bacteria</taxon>
        <taxon>Bacillati</taxon>
        <taxon>Cyanobacteriota</taxon>
        <taxon>Cyanophyceae</taxon>
        <taxon>Leptolyngbyales</taxon>
        <taxon>Leptolyngbyaceae</taxon>
        <taxon>Leptolyngbya group</taxon>
        <taxon>Leptolyngbya</taxon>
    </lineage>
</organism>
<keyword evidence="2" id="KW-0472">Membrane</keyword>
<dbReference type="RefSeq" id="WP_316426906.1">
    <property type="nucleotide sequence ID" value="NZ_CP130144.1"/>
</dbReference>
<evidence type="ECO:0000313" key="3">
    <source>
        <dbReference type="EMBL" id="WNZ45174.1"/>
    </source>
</evidence>
<proteinExistence type="predicted"/>
<keyword evidence="2" id="KW-0812">Transmembrane</keyword>
<reference evidence="3" key="2">
    <citation type="submission" date="2023-07" db="EMBL/GenBank/DDBJ databases">
        <authorList>
            <person name="Bai X.-H."/>
            <person name="Wang H.-H."/>
            <person name="Wang J."/>
            <person name="Ma M.-Y."/>
            <person name="Hu H.-H."/>
            <person name="Song Z.-L."/>
            <person name="Ma H.-G."/>
            <person name="Fan Y."/>
            <person name="Du C.-Y."/>
            <person name="Xu J.-C."/>
        </authorList>
    </citation>
    <scope>NUCLEOTIDE SEQUENCE</scope>
    <source>
        <strain evidence="3">CZ1</strain>
    </source>
</reference>
<evidence type="ECO:0000256" key="2">
    <source>
        <dbReference type="SAM" id="Phobius"/>
    </source>
</evidence>
<gene>
    <name evidence="3" type="ORF">Q2T42_25640</name>
</gene>
<name>A0AA97APX5_LEPBY</name>
<dbReference type="EMBL" id="CP130144">
    <property type="protein sequence ID" value="WNZ45174.1"/>
    <property type="molecule type" value="Genomic_DNA"/>
</dbReference>
<protein>
    <submittedName>
        <fullName evidence="3">Uncharacterized protein</fullName>
    </submittedName>
</protein>
<feature type="transmembrane region" description="Helical" evidence="2">
    <location>
        <begin position="88"/>
        <end position="110"/>
    </location>
</feature>